<reference evidence="2 3" key="1">
    <citation type="journal article" date="2024" name="Ann. Entomol. Soc. Am.">
        <title>Genomic analyses of the southern and eastern yellowjacket wasps (Hymenoptera: Vespidae) reveal evolutionary signatures of social life.</title>
        <authorList>
            <person name="Catto M.A."/>
            <person name="Caine P.B."/>
            <person name="Orr S.E."/>
            <person name="Hunt B.G."/>
            <person name="Goodisman M.A.D."/>
        </authorList>
    </citation>
    <scope>NUCLEOTIDE SEQUENCE [LARGE SCALE GENOMIC DNA]</scope>
    <source>
        <strain evidence="2">233</strain>
        <tissue evidence="2">Head and thorax</tissue>
    </source>
</reference>
<organism evidence="2 3">
    <name type="scientific">Vespula squamosa</name>
    <name type="common">Southern yellow jacket</name>
    <name type="synonym">Wasp</name>
    <dbReference type="NCBI Taxonomy" id="30214"/>
    <lineage>
        <taxon>Eukaryota</taxon>
        <taxon>Metazoa</taxon>
        <taxon>Ecdysozoa</taxon>
        <taxon>Arthropoda</taxon>
        <taxon>Hexapoda</taxon>
        <taxon>Insecta</taxon>
        <taxon>Pterygota</taxon>
        <taxon>Neoptera</taxon>
        <taxon>Endopterygota</taxon>
        <taxon>Hymenoptera</taxon>
        <taxon>Apocrita</taxon>
        <taxon>Aculeata</taxon>
        <taxon>Vespoidea</taxon>
        <taxon>Vespidae</taxon>
        <taxon>Vespinae</taxon>
        <taxon>Vespula</taxon>
    </lineage>
</organism>
<dbReference type="EMBL" id="JAUDFV010000152">
    <property type="protein sequence ID" value="KAL2718101.1"/>
    <property type="molecule type" value="Genomic_DNA"/>
</dbReference>
<name>A0ABD2ACI8_VESSQ</name>
<dbReference type="AlphaFoldDB" id="A0ABD2ACI8"/>
<feature type="region of interest" description="Disordered" evidence="1">
    <location>
        <begin position="1"/>
        <end position="27"/>
    </location>
</feature>
<comment type="caution">
    <text evidence="2">The sequence shown here is derived from an EMBL/GenBank/DDBJ whole genome shotgun (WGS) entry which is preliminary data.</text>
</comment>
<accession>A0ABD2ACI8</accession>
<evidence type="ECO:0000256" key="1">
    <source>
        <dbReference type="SAM" id="MobiDB-lite"/>
    </source>
</evidence>
<protein>
    <submittedName>
        <fullName evidence="2">Uncharacterized protein</fullName>
    </submittedName>
</protein>
<feature type="non-terminal residue" evidence="2">
    <location>
        <position position="104"/>
    </location>
</feature>
<evidence type="ECO:0000313" key="2">
    <source>
        <dbReference type="EMBL" id="KAL2718101.1"/>
    </source>
</evidence>
<proteinExistence type="predicted"/>
<dbReference type="Proteomes" id="UP001607302">
    <property type="component" value="Unassembled WGS sequence"/>
</dbReference>
<keyword evidence="3" id="KW-1185">Reference proteome</keyword>
<sequence>MKRKVGENADSKERGVTSSLEREVGDDSLQRLASSSCHVKRLPGTKATRKFVPLVQCHGHATCVASTPTKLPVVSYVGLDASKHLHCSKSSTTNVRCNSIPKHV</sequence>
<gene>
    <name evidence="2" type="ORF">V1478_011977</name>
</gene>
<evidence type="ECO:0000313" key="3">
    <source>
        <dbReference type="Proteomes" id="UP001607302"/>
    </source>
</evidence>